<accession>A0A9D1THZ9</accession>
<dbReference type="InterPro" id="IPR014036">
    <property type="entry name" value="DeoR-like_C"/>
</dbReference>
<feature type="domain" description="HTH deoR-type" evidence="4">
    <location>
        <begin position="8"/>
        <end position="63"/>
    </location>
</feature>
<keyword evidence="2 5" id="KW-0238">DNA-binding</keyword>
<dbReference type="AlphaFoldDB" id="A0A9D1THZ9"/>
<dbReference type="PROSITE" id="PS51000">
    <property type="entry name" value="HTH_DEOR_2"/>
    <property type="match status" value="1"/>
</dbReference>
<evidence type="ECO:0000313" key="5">
    <source>
        <dbReference type="EMBL" id="HIV62549.1"/>
    </source>
</evidence>
<evidence type="ECO:0000256" key="2">
    <source>
        <dbReference type="ARBA" id="ARBA00023125"/>
    </source>
</evidence>
<dbReference type="PROSITE" id="PS00894">
    <property type="entry name" value="HTH_DEOR_1"/>
    <property type="match status" value="1"/>
</dbReference>
<evidence type="ECO:0000256" key="3">
    <source>
        <dbReference type="ARBA" id="ARBA00023163"/>
    </source>
</evidence>
<dbReference type="InterPro" id="IPR050313">
    <property type="entry name" value="Carb_Metab_HTH_regulators"/>
</dbReference>
<evidence type="ECO:0000256" key="1">
    <source>
        <dbReference type="ARBA" id="ARBA00023015"/>
    </source>
</evidence>
<dbReference type="SMART" id="SM00420">
    <property type="entry name" value="HTH_DEOR"/>
    <property type="match status" value="1"/>
</dbReference>
<dbReference type="GO" id="GO:0003700">
    <property type="term" value="F:DNA-binding transcription factor activity"/>
    <property type="evidence" value="ECO:0007669"/>
    <property type="project" value="InterPro"/>
</dbReference>
<reference evidence="5" key="1">
    <citation type="journal article" date="2021" name="PeerJ">
        <title>Extensive microbial diversity within the chicken gut microbiome revealed by metagenomics and culture.</title>
        <authorList>
            <person name="Gilroy R."/>
            <person name="Ravi A."/>
            <person name="Getino M."/>
            <person name="Pursley I."/>
            <person name="Horton D.L."/>
            <person name="Alikhan N.F."/>
            <person name="Baker D."/>
            <person name="Gharbi K."/>
            <person name="Hall N."/>
            <person name="Watson M."/>
            <person name="Adriaenssens E.M."/>
            <person name="Foster-Nyarko E."/>
            <person name="Jarju S."/>
            <person name="Secka A."/>
            <person name="Antonio M."/>
            <person name="Oren A."/>
            <person name="Chaudhuri R.R."/>
            <person name="La Ragione R."/>
            <person name="Hildebrand F."/>
            <person name="Pallen M.J."/>
        </authorList>
    </citation>
    <scope>NUCLEOTIDE SEQUENCE</scope>
    <source>
        <strain evidence="5">CHK193-4272</strain>
    </source>
</reference>
<reference evidence="5" key="2">
    <citation type="submission" date="2021-04" db="EMBL/GenBank/DDBJ databases">
        <authorList>
            <person name="Gilroy R."/>
        </authorList>
    </citation>
    <scope>NUCLEOTIDE SEQUENCE</scope>
    <source>
        <strain evidence="5">CHK193-4272</strain>
    </source>
</reference>
<dbReference type="Proteomes" id="UP000886808">
    <property type="component" value="Unassembled WGS sequence"/>
</dbReference>
<evidence type="ECO:0000313" key="6">
    <source>
        <dbReference type="Proteomes" id="UP000886808"/>
    </source>
</evidence>
<dbReference type="GO" id="GO:0003677">
    <property type="term" value="F:DNA binding"/>
    <property type="evidence" value="ECO:0007669"/>
    <property type="project" value="UniProtKB-KW"/>
</dbReference>
<dbReference type="Pfam" id="PF00455">
    <property type="entry name" value="DeoRC"/>
    <property type="match status" value="1"/>
</dbReference>
<dbReference type="InterPro" id="IPR036390">
    <property type="entry name" value="WH_DNA-bd_sf"/>
</dbReference>
<dbReference type="InterPro" id="IPR036388">
    <property type="entry name" value="WH-like_DNA-bd_sf"/>
</dbReference>
<dbReference type="SUPFAM" id="SSF46785">
    <property type="entry name" value="Winged helix' DNA-binding domain"/>
    <property type="match status" value="1"/>
</dbReference>
<organism evidence="5 6">
    <name type="scientific">Candidatus Butyricicoccus avistercoris</name>
    <dbReference type="NCBI Taxonomy" id="2838518"/>
    <lineage>
        <taxon>Bacteria</taxon>
        <taxon>Bacillati</taxon>
        <taxon>Bacillota</taxon>
        <taxon>Clostridia</taxon>
        <taxon>Eubacteriales</taxon>
        <taxon>Butyricicoccaceae</taxon>
        <taxon>Butyricicoccus</taxon>
    </lineage>
</organism>
<dbReference type="InterPro" id="IPR001034">
    <property type="entry name" value="DeoR_HTH"/>
</dbReference>
<proteinExistence type="predicted"/>
<dbReference type="InterPro" id="IPR018356">
    <property type="entry name" value="Tscrpt_reg_HTH_DeoR_CS"/>
</dbReference>
<dbReference type="SMART" id="SM01134">
    <property type="entry name" value="DeoRC"/>
    <property type="match status" value="1"/>
</dbReference>
<dbReference type="PANTHER" id="PTHR30363:SF44">
    <property type="entry name" value="AGA OPERON TRANSCRIPTIONAL REPRESSOR-RELATED"/>
    <property type="match status" value="1"/>
</dbReference>
<gene>
    <name evidence="5" type="ORF">H9746_06895</name>
</gene>
<keyword evidence="3" id="KW-0804">Transcription</keyword>
<dbReference type="PRINTS" id="PR00037">
    <property type="entry name" value="HTHLACR"/>
</dbReference>
<name>A0A9D1THZ9_9FIRM</name>
<protein>
    <submittedName>
        <fullName evidence="5">DeoR/GlpR family DNA-binding transcription regulator</fullName>
    </submittedName>
</protein>
<keyword evidence="1" id="KW-0805">Transcription regulation</keyword>
<dbReference type="PANTHER" id="PTHR30363">
    <property type="entry name" value="HTH-TYPE TRANSCRIPTIONAL REGULATOR SRLR-RELATED"/>
    <property type="match status" value="1"/>
</dbReference>
<comment type="caution">
    <text evidence="5">The sequence shown here is derived from an EMBL/GenBank/DDBJ whole genome shotgun (WGS) entry which is preliminary data.</text>
</comment>
<sequence>MKRERAYVENRRNQILDIMKENPKVRVDDLAAKFKVSLITIRRDLQYLEDKKLLVRFYGGASYANQKEVEENEVKLYRKLIAQYAASLVEDGDSLFINTSSNALQMLTHVKCHNVTVITNNGKAIDLDYQEGISIILTGGELRHPKETMVGDFAIRNLQTVFPKKAFIGCSAISPISGMTTENAAEVKINEIMIQNAKNVYVLADHTKVGKNSSFTSSPIQGIGHLITDEKAPEDVLNELRAVGVKIHQVHKGDF</sequence>
<dbReference type="EMBL" id="DXIE01000037">
    <property type="protein sequence ID" value="HIV62549.1"/>
    <property type="molecule type" value="Genomic_DNA"/>
</dbReference>
<dbReference type="Pfam" id="PF08220">
    <property type="entry name" value="HTH_DeoR"/>
    <property type="match status" value="1"/>
</dbReference>
<dbReference type="Gene3D" id="1.10.10.10">
    <property type="entry name" value="Winged helix-like DNA-binding domain superfamily/Winged helix DNA-binding domain"/>
    <property type="match status" value="1"/>
</dbReference>
<dbReference type="SUPFAM" id="SSF100950">
    <property type="entry name" value="NagB/RpiA/CoA transferase-like"/>
    <property type="match status" value="1"/>
</dbReference>
<dbReference type="InterPro" id="IPR037171">
    <property type="entry name" value="NagB/RpiA_transferase-like"/>
</dbReference>
<evidence type="ECO:0000259" key="4">
    <source>
        <dbReference type="PROSITE" id="PS51000"/>
    </source>
</evidence>